<dbReference type="InterPro" id="IPR036551">
    <property type="entry name" value="Flavin_trans-like"/>
</dbReference>
<dbReference type="GO" id="GO:0010181">
    <property type="term" value="F:FMN binding"/>
    <property type="evidence" value="ECO:0007669"/>
    <property type="project" value="UniProtKB-UniRule"/>
</dbReference>
<proteinExistence type="inferred from homology"/>
<dbReference type="Pfam" id="PF04127">
    <property type="entry name" value="DFP"/>
    <property type="match status" value="1"/>
</dbReference>
<keyword evidence="3" id="KW-0460">Magnesium</keyword>
<feature type="binding site" evidence="3">
    <location>
        <position position="328"/>
    </location>
    <ligand>
        <name>CTP</name>
        <dbReference type="ChEBI" id="CHEBI:37563"/>
    </ligand>
</feature>
<dbReference type="InterPro" id="IPR007085">
    <property type="entry name" value="DNA/pantothenate-metab_flavo_C"/>
</dbReference>
<comment type="pathway">
    <text evidence="3 4">Cofactor biosynthesis; coenzyme A biosynthesis; CoA from (R)-pantothenate: step 2/5.</text>
</comment>
<dbReference type="GO" id="GO:0004632">
    <property type="term" value="F:phosphopantothenate--cysteine ligase activity"/>
    <property type="evidence" value="ECO:0007669"/>
    <property type="project" value="UniProtKB-UniRule"/>
</dbReference>
<feature type="domain" description="DNA/pantothenate metabolism flavoprotein C-terminal" evidence="6">
    <location>
        <begin position="189"/>
        <end position="399"/>
    </location>
</feature>
<dbReference type="Gene3D" id="3.40.50.10300">
    <property type="entry name" value="CoaB-like"/>
    <property type="match status" value="1"/>
</dbReference>
<protein>
    <recommendedName>
        <fullName evidence="3">Coenzyme A biosynthesis bifunctional protein CoaBC</fullName>
    </recommendedName>
    <alternativeName>
        <fullName evidence="3">DNA/pantothenate metabolism flavoprotein</fullName>
    </alternativeName>
    <alternativeName>
        <fullName evidence="3">Phosphopantothenoylcysteine synthetase/decarboxylase</fullName>
        <shortName evidence="3">PPCS-PPCDC</shortName>
    </alternativeName>
    <domain>
        <recommendedName>
            <fullName evidence="3">Phosphopantothenoylcysteine decarboxylase</fullName>
            <shortName evidence="3">PPC decarboxylase</shortName>
            <shortName evidence="3">PPC-DC</shortName>
            <ecNumber evidence="3">4.1.1.36</ecNumber>
        </recommendedName>
        <alternativeName>
            <fullName evidence="3">CoaC</fullName>
        </alternativeName>
    </domain>
    <domain>
        <recommendedName>
            <fullName evidence="3">Phosphopantothenate--cysteine ligase</fullName>
            <ecNumber evidence="3">6.3.2.5</ecNumber>
        </recommendedName>
        <alternativeName>
            <fullName evidence="3">CoaB</fullName>
        </alternativeName>
        <alternativeName>
            <fullName evidence="3">Phosphopantothenoylcysteine synthetase</fullName>
            <shortName evidence="3">PPC synthetase</shortName>
            <shortName evidence="3">PPC-S</shortName>
        </alternativeName>
    </domain>
</protein>
<comment type="pathway">
    <text evidence="3 4">Cofactor biosynthesis; coenzyme A biosynthesis; CoA from (R)-pantothenate: step 3/5.</text>
</comment>
<comment type="caution">
    <text evidence="7">The sequence shown here is derived from an EMBL/GenBank/DDBJ whole genome shotgun (WGS) entry which is preliminary data.</text>
</comment>
<dbReference type="GO" id="GO:0015937">
    <property type="term" value="P:coenzyme A biosynthetic process"/>
    <property type="evidence" value="ECO:0007669"/>
    <property type="project" value="UniProtKB-UniRule"/>
</dbReference>
<evidence type="ECO:0000256" key="4">
    <source>
        <dbReference type="RuleBase" id="RU364078"/>
    </source>
</evidence>
<dbReference type="PANTHER" id="PTHR14359">
    <property type="entry name" value="HOMO-OLIGOMERIC FLAVIN CONTAINING CYS DECARBOXYLASE FAMILY"/>
    <property type="match status" value="1"/>
</dbReference>
<dbReference type="EC" id="4.1.1.36" evidence="3"/>
<gene>
    <name evidence="3 7" type="primary">coaBC</name>
    <name evidence="7" type="ORF">QP433_02490</name>
</gene>
<dbReference type="NCBIfam" id="TIGR00521">
    <property type="entry name" value="coaBC_dfp"/>
    <property type="match status" value="1"/>
</dbReference>
<dbReference type="InterPro" id="IPR035929">
    <property type="entry name" value="CoaB-like_sf"/>
</dbReference>
<evidence type="ECO:0000313" key="7">
    <source>
        <dbReference type="EMBL" id="MDK7186840.1"/>
    </source>
</evidence>
<comment type="similarity">
    <text evidence="3 4">In the C-terminal section; belongs to the PPC synthetase family.</text>
</comment>
<feature type="binding site" evidence="3">
    <location>
        <position position="292"/>
    </location>
    <ligand>
        <name>CTP</name>
        <dbReference type="ChEBI" id="CHEBI:37563"/>
    </ligand>
</feature>
<dbReference type="GO" id="GO:0004633">
    <property type="term" value="F:phosphopantothenoylcysteine decarboxylase activity"/>
    <property type="evidence" value="ECO:0007669"/>
    <property type="project" value="UniProtKB-UniRule"/>
</dbReference>
<dbReference type="GO" id="GO:0015941">
    <property type="term" value="P:pantothenate catabolic process"/>
    <property type="evidence" value="ECO:0007669"/>
    <property type="project" value="InterPro"/>
</dbReference>
<comment type="catalytic activity">
    <reaction evidence="3 4">
        <text>(R)-4'-phosphopantothenate + L-cysteine + CTP = N-[(R)-4-phosphopantothenoyl]-L-cysteine + CMP + diphosphate + H(+)</text>
        <dbReference type="Rhea" id="RHEA:19397"/>
        <dbReference type="ChEBI" id="CHEBI:10986"/>
        <dbReference type="ChEBI" id="CHEBI:15378"/>
        <dbReference type="ChEBI" id="CHEBI:33019"/>
        <dbReference type="ChEBI" id="CHEBI:35235"/>
        <dbReference type="ChEBI" id="CHEBI:37563"/>
        <dbReference type="ChEBI" id="CHEBI:59458"/>
        <dbReference type="ChEBI" id="CHEBI:60377"/>
        <dbReference type="EC" id="6.3.2.5"/>
    </reaction>
</comment>
<dbReference type="PANTHER" id="PTHR14359:SF6">
    <property type="entry name" value="PHOSPHOPANTOTHENOYLCYSTEINE DECARBOXYLASE"/>
    <property type="match status" value="1"/>
</dbReference>
<evidence type="ECO:0000313" key="8">
    <source>
        <dbReference type="Proteomes" id="UP001229251"/>
    </source>
</evidence>
<dbReference type="Gene3D" id="3.40.50.1950">
    <property type="entry name" value="Flavin prenyltransferase-like"/>
    <property type="match status" value="1"/>
</dbReference>
<dbReference type="GO" id="GO:0071513">
    <property type="term" value="C:phosphopantothenoylcysteine decarboxylase complex"/>
    <property type="evidence" value="ECO:0007669"/>
    <property type="project" value="TreeGrafter"/>
</dbReference>
<dbReference type="AlphaFoldDB" id="A0AAJ1Q5C2"/>
<feature type="binding site" evidence="3">
    <location>
        <position position="282"/>
    </location>
    <ligand>
        <name>CTP</name>
        <dbReference type="ChEBI" id="CHEBI:37563"/>
    </ligand>
</feature>
<dbReference type="EMBL" id="JASOOE010000004">
    <property type="protein sequence ID" value="MDK7186840.1"/>
    <property type="molecule type" value="Genomic_DNA"/>
</dbReference>
<comment type="function">
    <text evidence="3">Catalyzes two sequential steps in the biosynthesis of coenzyme A. In the first step cysteine is conjugated to 4'-phosphopantothenate to form 4-phosphopantothenoylcysteine. In the second step the latter compound is decarboxylated to form 4'-phosphopantotheine.</text>
</comment>
<dbReference type="InterPro" id="IPR005252">
    <property type="entry name" value="CoaBC"/>
</dbReference>
<feature type="region of interest" description="Phosphopantothenate--cysteine ligase" evidence="3">
    <location>
        <begin position="194"/>
        <end position="414"/>
    </location>
</feature>
<comment type="cofactor">
    <cofactor evidence="3">
        <name>FMN</name>
        <dbReference type="ChEBI" id="CHEBI:58210"/>
    </cofactor>
    <text evidence="3">Binds 1 FMN per subunit.</text>
</comment>
<dbReference type="SUPFAM" id="SSF102645">
    <property type="entry name" value="CoaB-like"/>
    <property type="match status" value="1"/>
</dbReference>
<keyword evidence="3 4" id="KW-0436">Ligase</keyword>
<sequence>MNISNKKVGVIITGGIAAYKITELVRSLVKAGAQVRVMMSRAACQFIAPLTLQILSKQEVLLDLFEESDAEHVKHIAYADWCDYVVLAPATANILGKLANGIADDLVSTALLAVHCPVLIVPAMNHHMYNHPAVKQNIHRLQSYGYRVMPAAYGYLAEGYEGQGRMPEVSVILAELKLLIAQTECPQLLKGKKVLVTAGGTVERIDPVRFISNDSSGKMGYAMALVARYLGAEVQFITSKEGFFMLPGMTEIQVHSAQDMYEAVEQAFDGCDYLVMAAAVSDYRVKEPALNKIKKTTTNQELTIELTTNPDIVATMSAKKTSQCVIGFAAESEHLMAYAKDKLARKNLDWVIANDISQANLGFNADENQAVLIGSNGSEQVFERMTKSNLAFELWQAILTSQVRGEGVHGVSGK</sequence>
<keyword evidence="3" id="KW-0511">Multifunctional enzyme</keyword>
<accession>A0AAJ1Q5C2</accession>
<evidence type="ECO:0000256" key="1">
    <source>
        <dbReference type="ARBA" id="ARBA00022793"/>
    </source>
</evidence>
<comment type="cofactor">
    <cofactor evidence="3">
        <name>Mg(2+)</name>
        <dbReference type="ChEBI" id="CHEBI:18420"/>
    </cofactor>
</comment>
<feature type="region of interest" description="Phosphopantothenoylcysteine decarboxylase" evidence="3">
    <location>
        <begin position="1"/>
        <end position="193"/>
    </location>
</feature>
<dbReference type="SUPFAM" id="SSF52507">
    <property type="entry name" value="Homo-oligomeric flavin-containing Cys decarboxylases, HFCD"/>
    <property type="match status" value="1"/>
</dbReference>
<feature type="binding site" evidence="3">
    <location>
        <position position="346"/>
    </location>
    <ligand>
        <name>CTP</name>
        <dbReference type="ChEBI" id="CHEBI:37563"/>
    </ligand>
</feature>
<evidence type="ECO:0000256" key="3">
    <source>
        <dbReference type="HAMAP-Rule" id="MF_02225"/>
    </source>
</evidence>
<reference evidence="7" key="1">
    <citation type="submission" date="2023-05" db="EMBL/GenBank/DDBJ databases">
        <title>Cataloging the Phylogenetic Diversity of Human Bladder Bacteria.</title>
        <authorList>
            <person name="Du J."/>
        </authorList>
    </citation>
    <scope>NUCLEOTIDE SEQUENCE</scope>
    <source>
        <strain evidence="7">UMB1231</strain>
    </source>
</reference>
<dbReference type="HAMAP" id="MF_02225">
    <property type="entry name" value="CoaBC"/>
    <property type="match status" value="1"/>
</dbReference>
<dbReference type="Pfam" id="PF02441">
    <property type="entry name" value="Flavoprotein"/>
    <property type="match status" value="1"/>
</dbReference>
<organism evidence="7 8">
    <name type="scientific">Facklamia hominis</name>
    <dbReference type="NCBI Taxonomy" id="178214"/>
    <lineage>
        <taxon>Bacteria</taxon>
        <taxon>Bacillati</taxon>
        <taxon>Bacillota</taxon>
        <taxon>Bacilli</taxon>
        <taxon>Lactobacillales</taxon>
        <taxon>Aerococcaceae</taxon>
        <taxon>Facklamia</taxon>
    </lineage>
</organism>
<evidence type="ECO:0000259" key="6">
    <source>
        <dbReference type="Pfam" id="PF04127"/>
    </source>
</evidence>
<dbReference type="InterPro" id="IPR003382">
    <property type="entry name" value="Flavoprotein"/>
</dbReference>
<evidence type="ECO:0000256" key="2">
    <source>
        <dbReference type="ARBA" id="ARBA00023239"/>
    </source>
</evidence>
<dbReference type="RefSeq" id="WP_285065430.1">
    <property type="nucleotide sequence ID" value="NZ_JASOOE010000004.1"/>
</dbReference>
<name>A0AAJ1Q5C2_9LACT</name>
<dbReference type="EC" id="6.3.2.5" evidence="3"/>
<keyword evidence="3 4" id="KW-0285">Flavoprotein</keyword>
<comment type="similarity">
    <text evidence="3 4">In the N-terminal section; belongs to the HFCD (homo-oligomeric flavin containing Cys decarboxylase) superfamily.</text>
</comment>
<feature type="domain" description="Flavoprotein" evidence="5">
    <location>
        <begin position="6"/>
        <end position="173"/>
    </location>
</feature>
<comment type="catalytic activity">
    <reaction evidence="3 4">
        <text>N-[(R)-4-phosphopantothenoyl]-L-cysteine + H(+) = (R)-4'-phosphopantetheine + CO2</text>
        <dbReference type="Rhea" id="RHEA:16793"/>
        <dbReference type="ChEBI" id="CHEBI:15378"/>
        <dbReference type="ChEBI" id="CHEBI:16526"/>
        <dbReference type="ChEBI" id="CHEBI:59458"/>
        <dbReference type="ChEBI" id="CHEBI:61723"/>
        <dbReference type="EC" id="4.1.1.36"/>
    </reaction>
</comment>
<evidence type="ECO:0000259" key="5">
    <source>
        <dbReference type="Pfam" id="PF02441"/>
    </source>
</evidence>
<dbReference type="Proteomes" id="UP001229251">
    <property type="component" value="Unassembled WGS sequence"/>
</dbReference>
<comment type="function">
    <text evidence="4">Catalyzes two steps in the biosynthesis of coenzyme A. In the first step cysteine is conjugated to 4'-phosphopantothenate to form 4-phosphopantothenoylcysteine, in the latter compound is decarboxylated to form 4'-phosphopantotheine.</text>
</comment>
<dbReference type="GO" id="GO:0046872">
    <property type="term" value="F:metal ion binding"/>
    <property type="evidence" value="ECO:0007669"/>
    <property type="project" value="UniProtKB-KW"/>
</dbReference>
<feature type="binding site" evidence="3">
    <location>
        <begin position="310"/>
        <end position="313"/>
    </location>
    <ligand>
        <name>CTP</name>
        <dbReference type="ChEBI" id="CHEBI:37563"/>
    </ligand>
</feature>
<keyword evidence="3 4" id="KW-0288">FMN</keyword>
<keyword evidence="1 3" id="KW-0210">Decarboxylase</keyword>
<keyword evidence="2 3" id="KW-0456">Lyase</keyword>
<feature type="binding site" evidence="3">
    <location>
        <position position="342"/>
    </location>
    <ligand>
        <name>CTP</name>
        <dbReference type="ChEBI" id="CHEBI:37563"/>
    </ligand>
</feature>
<comment type="caution">
    <text evidence="3">Lacks conserved residue(s) required for the propagation of feature annotation.</text>
</comment>
<keyword evidence="3" id="KW-0479">Metal-binding</keyword>